<feature type="compositionally biased region" description="Basic and acidic residues" evidence="1">
    <location>
        <begin position="371"/>
        <end position="380"/>
    </location>
</feature>
<dbReference type="VEuPathDB" id="FungiDB:KRP23_2553"/>
<feature type="compositionally biased region" description="Basic residues" evidence="1">
    <location>
        <begin position="346"/>
        <end position="358"/>
    </location>
</feature>
<dbReference type="eggNOG" id="ENOG502SBPB">
    <property type="taxonomic scope" value="Eukaryota"/>
</dbReference>
<dbReference type="Proteomes" id="UP000005238">
    <property type="component" value="Unassembled WGS sequence"/>
</dbReference>
<feature type="region of interest" description="Disordered" evidence="1">
    <location>
        <begin position="346"/>
        <end position="380"/>
    </location>
</feature>
<keyword evidence="3" id="KW-1185">Reference proteome</keyword>
<dbReference type="OMA" id="CTTIGLW"/>
<dbReference type="InParanoid" id="H3HCN1"/>
<reference evidence="3" key="1">
    <citation type="journal article" date="2006" name="Science">
        <title>Phytophthora genome sequences uncover evolutionary origins and mechanisms of pathogenesis.</title>
        <authorList>
            <person name="Tyler B.M."/>
            <person name="Tripathy S."/>
            <person name="Zhang X."/>
            <person name="Dehal P."/>
            <person name="Jiang R.H."/>
            <person name="Aerts A."/>
            <person name="Arredondo F.D."/>
            <person name="Baxter L."/>
            <person name="Bensasson D."/>
            <person name="Beynon J.L."/>
            <person name="Chapman J."/>
            <person name="Damasceno C.M."/>
            <person name="Dorrance A.E."/>
            <person name="Dou D."/>
            <person name="Dickerman A.W."/>
            <person name="Dubchak I.L."/>
            <person name="Garbelotto M."/>
            <person name="Gijzen M."/>
            <person name="Gordon S.G."/>
            <person name="Govers F."/>
            <person name="Grunwald N.J."/>
            <person name="Huang W."/>
            <person name="Ivors K.L."/>
            <person name="Jones R.W."/>
            <person name="Kamoun S."/>
            <person name="Krampis K."/>
            <person name="Lamour K.H."/>
            <person name="Lee M.K."/>
            <person name="McDonald W.H."/>
            <person name="Medina M."/>
            <person name="Meijer H.J."/>
            <person name="Nordberg E.K."/>
            <person name="Maclean D.J."/>
            <person name="Ospina-Giraldo M.D."/>
            <person name="Morris P.F."/>
            <person name="Phuntumart V."/>
            <person name="Putnam N.H."/>
            <person name="Rash S."/>
            <person name="Rose J.K."/>
            <person name="Sakihama Y."/>
            <person name="Salamov A.A."/>
            <person name="Savidor A."/>
            <person name="Scheuring C.F."/>
            <person name="Smith B.M."/>
            <person name="Sobral B.W."/>
            <person name="Terry A."/>
            <person name="Torto-Alalibo T.A."/>
            <person name="Win J."/>
            <person name="Xu Z."/>
            <person name="Zhang H."/>
            <person name="Grigoriev I.V."/>
            <person name="Rokhsar D.S."/>
            <person name="Boore J.L."/>
        </authorList>
    </citation>
    <scope>NUCLEOTIDE SEQUENCE [LARGE SCALE GENOMIC DNA]</scope>
    <source>
        <strain evidence="3">Pr102</strain>
    </source>
</reference>
<dbReference type="VEuPathDB" id="FungiDB:KRP22_7589"/>
<organism evidence="2 3">
    <name type="scientific">Phytophthora ramorum</name>
    <name type="common">Sudden oak death agent</name>
    <dbReference type="NCBI Taxonomy" id="164328"/>
    <lineage>
        <taxon>Eukaryota</taxon>
        <taxon>Sar</taxon>
        <taxon>Stramenopiles</taxon>
        <taxon>Oomycota</taxon>
        <taxon>Peronosporomycetes</taxon>
        <taxon>Peronosporales</taxon>
        <taxon>Peronosporaceae</taxon>
        <taxon>Phytophthora</taxon>
    </lineage>
</organism>
<dbReference type="EnsemblProtists" id="Phyra95340">
    <property type="protein sequence ID" value="Phyra95340"/>
    <property type="gene ID" value="Phyra95340"/>
</dbReference>
<evidence type="ECO:0000313" key="3">
    <source>
        <dbReference type="Proteomes" id="UP000005238"/>
    </source>
</evidence>
<name>H3HCN1_PHYRM</name>
<evidence type="ECO:0000313" key="2">
    <source>
        <dbReference type="EnsemblProtists" id="Phyra95340"/>
    </source>
</evidence>
<reference evidence="2" key="2">
    <citation type="submission" date="2015-06" db="UniProtKB">
        <authorList>
            <consortium name="EnsemblProtists"/>
        </authorList>
    </citation>
    <scope>IDENTIFICATION</scope>
    <source>
        <strain evidence="2">Pr102</strain>
    </source>
</reference>
<dbReference type="AlphaFoldDB" id="H3HCN1"/>
<dbReference type="EMBL" id="DS566035">
    <property type="status" value="NOT_ANNOTATED_CDS"/>
    <property type="molecule type" value="Genomic_DNA"/>
</dbReference>
<protein>
    <submittedName>
        <fullName evidence="2">Uncharacterized protein</fullName>
    </submittedName>
</protein>
<dbReference type="Pfam" id="PF10198">
    <property type="entry name" value="Ada3"/>
    <property type="match status" value="1"/>
</dbReference>
<dbReference type="InterPro" id="IPR019340">
    <property type="entry name" value="Histone_AcTrfase_su3"/>
</dbReference>
<proteinExistence type="predicted"/>
<feature type="region of interest" description="Disordered" evidence="1">
    <location>
        <begin position="193"/>
        <end position="242"/>
    </location>
</feature>
<feature type="compositionally biased region" description="Polar residues" evidence="1">
    <location>
        <begin position="223"/>
        <end position="239"/>
    </location>
</feature>
<sequence length="380" mass="42763">MNRPTATRREIAPLHVPWMQHEQFPVTKQACSTDAGLVSTGKHSLVKVVQELKRGRANVDKQLAQLDSQLLAITDFLDGKTSSMFPPHLVMHFATGAAAVAGKFNGIIKSESEPPTPAMVEDDLNSDTPCTTTGLWKYLYAYSFFKTTTPEDMEQALLLEDPNAFSEDAESSDEGKGKVLAGLDFERRQDNFSLSKSAPQDLDDFFKESSQDTSQPDDEDTHTSGSTENQETTHTSSLIHSVELESWRPEGLTRVLRDVGLVEGSDKEVIKLSLSNPRDDEVSQEIRTLQHQLRACVEQTNESKRKLRKIMDETKPWLSKKKEEDDATIKKYFTMWQTKKELARKKKLREKKLQRRQALRLGGGGGNGRPLADDIDVKQR</sequence>
<accession>H3HCN1</accession>
<dbReference type="HOGENOM" id="CLU_728584_0_0_1"/>
<evidence type="ECO:0000256" key="1">
    <source>
        <dbReference type="SAM" id="MobiDB-lite"/>
    </source>
</evidence>